<dbReference type="InterPro" id="IPR001179">
    <property type="entry name" value="PPIase_FKBP_dom"/>
</dbReference>
<dbReference type="InterPro" id="IPR046357">
    <property type="entry name" value="PPIase_dom_sf"/>
</dbReference>
<dbReference type="PANTHER" id="PTHR43811:SF19">
    <property type="entry name" value="39 KDA FK506-BINDING NUCLEAR PROTEIN"/>
    <property type="match status" value="1"/>
</dbReference>
<dbReference type="Pfam" id="PF00254">
    <property type="entry name" value="FKBP_C"/>
    <property type="match status" value="1"/>
</dbReference>
<dbReference type="SUPFAM" id="SSF54534">
    <property type="entry name" value="FKBP-like"/>
    <property type="match status" value="1"/>
</dbReference>
<evidence type="ECO:0000313" key="9">
    <source>
        <dbReference type="EMBL" id="KKP66128.1"/>
    </source>
</evidence>
<organism evidence="9 10">
    <name type="scientific">candidate division WS6 bacterium GW2011_GWE1_34_7</name>
    <dbReference type="NCBI Taxonomy" id="1619093"/>
    <lineage>
        <taxon>Bacteria</taxon>
        <taxon>Candidatus Dojkabacteria</taxon>
    </lineage>
</organism>
<comment type="catalytic activity">
    <reaction evidence="1 5 6">
        <text>[protein]-peptidylproline (omega=180) = [protein]-peptidylproline (omega=0)</text>
        <dbReference type="Rhea" id="RHEA:16237"/>
        <dbReference type="Rhea" id="RHEA-COMP:10747"/>
        <dbReference type="Rhea" id="RHEA-COMP:10748"/>
        <dbReference type="ChEBI" id="CHEBI:83833"/>
        <dbReference type="ChEBI" id="CHEBI:83834"/>
        <dbReference type="EC" id="5.2.1.8"/>
    </reaction>
</comment>
<keyword evidence="4 5" id="KW-0413">Isomerase</keyword>
<proteinExistence type="inferred from homology"/>
<accession>A0A0G0B9Q9</accession>
<evidence type="ECO:0000256" key="7">
    <source>
        <dbReference type="SAM" id="Phobius"/>
    </source>
</evidence>
<feature type="transmembrane region" description="Helical" evidence="7">
    <location>
        <begin position="7"/>
        <end position="29"/>
    </location>
</feature>
<dbReference type="GO" id="GO:0003755">
    <property type="term" value="F:peptidyl-prolyl cis-trans isomerase activity"/>
    <property type="evidence" value="ECO:0007669"/>
    <property type="project" value="UniProtKB-UniRule"/>
</dbReference>
<feature type="domain" description="PPIase FKBP-type" evidence="8">
    <location>
        <begin position="85"/>
        <end position="173"/>
    </location>
</feature>
<dbReference type="Proteomes" id="UP000033866">
    <property type="component" value="Unassembled WGS sequence"/>
</dbReference>
<dbReference type="AlphaFoldDB" id="A0A0G0B9Q9"/>
<evidence type="ECO:0000256" key="5">
    <source>
        <dbReference type="PROSITE-ProRule" id="PRU00277"/>
    </source>
</evidence>
<comment type="similarity">
    <text evidence="2 6">Belongs to the FKBP-type PPIase family.</text>
</comment>
<keyword evidence="7" id="KW-0472">Membrane</keyword>
<evidence type="ECO:0000256" key="1">
    <source>
        <dbReference type="ARBA" id="ARBA00000971"/>
    </source>
</evidence>
<evidence type="ECO:0000256" key="2">
    <source>
        <dbReference type="ARBA" id="ARBA00006577"/>
    </source>
</evidence>
<evidence type="ECO:0000256" key="6">
    <source>
        <dbReference type="RuleBase" id="RU003915"/>
    </source>
</evidence>
<reference evidence="9 10" key="1">
    <citation type="journal article" date="2015" name="Nature">
        <title>rRNA introns, odd ribosomes, and small enigmatic genomes across a large radiation of phyla.</title>
        <authorList>
            <person name="Brown C.T."/>
            <person name="Hug L.A."/>
            <person name="Thomas B.C."/>
            <person name="Sharon I."/>
            <person name="Castelle C.J."/>
            <person name="Singh A."/>
            <person name="Wilkins M.J."/>
            <person name="Williams K.H."/>
            <person name="Banfield J.F."/>
        </authorList>
    </citation>
    <scope>NUCLEOTIDE SEQUENCE [LARGE SCALE GENOMIC DNA]</scope>
</reference>
<protein>
    <recommendedName>
        <fullName evidence="6">Peptidyl-prolyl cis-trans isomerase</fullName>
        <ecNumber evidence="6">5.2.1.8</ecNumber>
    </recommendedName>
</protein>
<name>A0A0G0B9Q9_9BACT</name>
<dbReference type="Gene3D" id="3.10.50.40">
    <property type="match status" value="1"/>
</dbReference>
<dbReference type="EC" id="5.2.1.8" evidence="6"/>
<keyword evidence="7" id="KW-1133">Transmembrane helix</keyword>
<evidence type="ECO:0000313" key="10">
    <source>
        <dbReference type="Proteomes" id="UP000033866"/>
    </source>
</evidence>
<comment type="caution">
    <text evidence="9">The sequence shown here is derived from an EMBL/GenBank/DDBJ whole genome shotgun (WGS) entry which is preliminary data.</text>
</comment>
<evidence type="ECO:0000259" key="8">
    <source>
        <dbReference type="PROSITE" id="PS50059"/>
    </source>
</evidence>
<evidence type="ECO:0000256" key="3">
    <source>
        <dbReference type="ARBA" id="ARBA00023110"/>
    </source>
</evidence>
<dbReference type="FunFam" id="3.10.50.40:FF:000006">
    <property type="entry name" value="Peptidyl-prolyl cis-trans isomerase"/>
    <property type="match status" value="1"/>
</dbReference>
<dbReference type="PROSITE" id="PS50059">
    <property type="entry name" value="FKBP_PPIASE"/>
    <property type="match status" value="1"/>
</dbReference>
<sequence>MNMNKESLVFIGSTLVVVAGVMLMSMYFLNRDSSIDNTQLLGVDSQQDPINFKEEEDTDMNNIEDFSELEIKVIQEGTGEQAKAGDKVVVNYEGTLSDGTKFDSSYDNGAPFSFDLGAGGVIQGWDEGVSGMKVGEIRELKIPSSMGYGTAGAGGIIPPNAGLIFKVELLEIQ</sequence>
<keyword evidence="7" id="KW-0812">Transmembrane</keyword>
<dbReference type="PANTHER" id="PTHR43811">
    <property type="entry name" value="FKBP-TYPE PEPTIDYL-PROLYL CIS-TRANS ISOMERASE FKPA"/>
    <property type="match status" value="1"/>
</dbReference>
<keyword evidence="3 5" id="KW-0697">Rotamase</keyword>
<dbReference type="EMBL" id="LBPV01000004">
    <property type="protein sequence ID" value="KKP66128.1"/>
    <property type="molecule type" value="Genomic_DNA"/>
</dbReference>
<evidence type="ECO:0000256" key="4">
    <source>
        <dbReference type="ARBA" id="ARBA00023235"/>
    </source>
</evidence>
<gene>
    <name evidence="9" type="ORF">UR61_C0004G0002</name>
</gene>